<proteinExistence type="predicted"/>
<sequence>MQEAIDCFRKVLTIEPNSLVALINLIDCYKKVLAINPNSLTTLIKLSGALQEQGKLEEAI</sequence>
<dbReference type="Pfam" id="PF13181">
    <property type="entry name" value="TPR_8"/>
    <property type="match status" value="1"/>
</dbReference>
<dbReference type="Proteomes" id="UP000035054">
    <property type="component" value="Unassembled WGS sequence"/>
</dbReference>
<reference evidence="1 2" key="1">
    <citation type="submission" date="2015-01" db="EMBL/GenBank/DDBJ databases">
        <title>Lifestyle Evolution in Cyanobacterial Symbionts of Sponges.</title>
        <authorList>
            <person name="Burgsdorf I."/>
            <person name="Slaby B.M."/>
            <person name="Handley K.M."/>
            <person name="Haber M."/>
            <person name="Blom J."/>
            <person name="Marshall C.W."/>
            <person name="Gilbert J.A."/>
            <person name="Hentschel U."/>
            <person name="Steindler L."/>
        </authorList>
    </citation>
    <scope>NUCLEOTIDE SEQUENCE [LARGE SCALE GENOMIC DNA]</scope>
    <source>
        <strain evidence="1">142</strain>
    </source>
</reference>
<protein>
    <recommendedName>
        <fullName evidence="3">Tetratricopeptide repeat protein</fullName>
    </recommendedName>
</protein>
<organism evidence="1 2">
    <name type="scientific">Candidatus Synechococcus spongiarum 142</name>
    <dbReference type="NCBI Taxonomy" id="1608213"/>
    <lineage>
        <taxon>Bacteria</taxon>
        <taxon>Bacillati</taxon>
        <taxon>Cyanobacteriota</taxon>
        <taxon>Cyanophyceae</taxon>
        <taxon>Synechococcales</taxon>
        <taxon>Synechococcaceae</taxon>
        <taxon>Synechococcus</taxon>
    </lineage>
</organism>
<evidence type="ECO:0000313" key="1">
    <source>
        <dbReference type="EMBL" id="KKZ10970.1"/>
    </source>
</evidence>
<accession>A0A6N3XB49</accession>
<dbReference type="Gene3D" id="1.25.40.10">
    <property type="entry name" value="Tetratricopeptide repeat domain"/>
    <property type="match status" value="1"/>
</dbReference>
<name>A0A6N3XB49_9SYNE</name>
<dbReference type="InterPro" id="IPR011990">
    <property type="entry name" value="TPR-like_helical_dom_sf"/>
</dbReference>
<feature type="non-terminal residue" evidence="1">
    <location>
        <position position="60"/>
    </location>
</feature>
<gene>
    <name evidence="1" type="ORF">TH68_09520</name>
</gene>
<dbReference type="EMBL" id="JXUO01000297">
    <property type="protein sequence ID" value="KKZ10970.1"/>
    <property type="molecule type" value="Genomic_DNA"/>
</dbReference>
<comment type="caution">
    <text evidence="1">The sequence shown here is derived from an EMBL/GenBank/DDBJ whole genome shotgun (WGS) entry which is preliminary data.</text>
</comment>
<dbReference type="InterPro" id="IPR019734">
    <property type="entry name" value="TPR_rpt"/>
</dbReference>
<dbReference type="AlphaFoldDB" id="A0A6N3XB49"/>
<evidence type="ECO:0000313" key="2">
    <source>
        <dbReference type="Proteomes" id="UP000035054"/>
    </source>
</evidence>
<dbReference type="SUPFAM" id="SSF48452">
    <property type="entry name" value="TPR-like"/>
    <property type="match status" value="1"/>
</dbReference>
<evidence type="ECO:0008006" key="3">
    <source>
        <dbReference type="Google" id="ProtNLM"/>
    </source>
</evidence>